<accession>A0A8J3CRY7</accession>
<evidence type="ECO:0000259" key="1">
    <source>
        <dbReference type="SMART" id="SM00849"/>
    </source>
</evidence>
<protein>
    <submittedName>
        <fullName evidence="2">MBL fold metallo-hydrolase</fullName>
    </submittedName>
</protein>
<dbReference type="InterPro" id="IPR036388">
    <property type="entry name" value="WH-like_DNA-bd_sf"/>
</dbReference>
<name>A0A8J3CRY7_9PROT</name>
<dbReference type="CDD" id="cd16278">
    <property type="entry name" value="metallo-hydrolase-like_MBL-fold"/>
    <property type="match status" value="1"/>
</dbReference>
<organism evidence="2 3">
    <name type="scientific">Algimonas arctica</name>
    <dbReference type="NCBI Taxonomy" id="1479486"/>
    <lineage>
        <taxon>Bacteria</taxon>
        <taxon>Pseudomonadati</taxon>
        <taxon>Pseudomonadota</taxon>
        <taxon>Alphaproteobacteria</taxon>
        <taxon>Maricaulales</taxon>
        <taxon>Robiginitomaculaceae</taxon>
        <taxon>Algimonas</taxon>
    </lineage>
</organism>
<dbReference type="InterPro" id="IPR001279">
    <property type="entry name" value="Metallo-B-lactamas"/>
</dbReference>
<dbReference type="AlphaFoldDB" id="A0A8J3CRY7"/>
<dbReference type="EMBL" id="BMZH01000005">
    <property type="protein sequence ID" value="GHA93359.1"/>
    <property type="molecule type" value="Genomic_DNA"/>
</dbReference>
<evidence type="ECO:0000313" key="3">
    <source>
        <dbReference type="Proteomes" id="UP000634004"/>
    </source>
</evidence>
<reference evidence="2" key="2">
    <citation type="submission" date="2020-09" db="EMBL/GenBank/DDBJ databases">
        <authorList>
            <person name="Sun Q."/>
            <person name="Kim S."/>
        </authorList>
    </citation>
    <scope>NUCLEOTIDE SEQUENCE</scope>
    <source>
        <strain evidence="2">KCTC 32513</strain>
    </source>
</reference>
<dbReference type="InterPro" id="IPR041516">
    <property type="entry name" value="LACTB2_WH"/>
</dbReference>
<sequence length="302" mass="32971">MAIPYVRNFTFEYGVAERLSPLITRVIADNPGPFTYTGTGVYIIGAGPSVCVIDPGPITDKHVAALDQALEGKTVSHVLVTHHHMDHSPLAAPLAAKHGCLVYGLGLPSVPHEDDETPLEAGDDLTFKPDVEIRDGHRFEGPDWTINTLHTPGHTSNHLCFALEEENCLFSGDHIMGWSTSVISPPDGDMGDYLASLNRVLDQDFDIIRPTHGAAITDVRTFVQAYIDHRMARDAQIIDAIGSGLGQISDIVASLYKDVDKRLHPAAAHSVLSHIIYMRQTGRVRCDGPDGLRQTYSLTQRP</sequence>
<dbReference type="RefSeq" id="WP_189497119.1">
    <property type="nucleotide sequence ID" value="NZ_BMZH01000005.1"/>
</dbReference>
<dbReference type="InterPro" id="IPR036866">
    <property type="entry name" value="RibonucZ/Hydroxyglut_hydro"/>
</dbReference>
<comment type="caution">
    <text evidence="2">The sequence shown here is derived from an EMBL/GenBank/DDBJ whole genome shotgun (WGS) entry which is preliminary data.</text>
</comment>
<dbReference type="SUPFAM" id="SSF56281">
    <property type="entry name" value="Metallo-hydrolase/oxidoreductase"/>
    <property type="match status" value="1"/>
</dbReference>
<dbReference type="Pfam" id="PF17778">
    <property type="entry name" value="WHD_BLACT"/>
    <property type="match status" value="1"/>
</dbReference>
<feature type="domain" description="Metallo-beta-lactamase" evidence="1">
    <location>
        <begin position="38"/>
        <end position="212"/>
    </location>
</feature>
<keyword evidence="3" id="KW-1185">Reference proteome</keyword>
<dbReference type="PANTHER" id="PTHR23131:SF0">
    <property type="entry name" value="ENDORIBONUCLEASE LACTB2"/>
    <property type="match status" value="1"/>
</dbReference>
<dbReference type="SMART" id="SM00849">
    <property type="entry name" value="Lactamase_B"/>
    <property type="match status" value="1"/>
</dbReference>
<gene>
    <name evidence="2" type="ORF">GCM10009069_15520</name>
</gene>
<dbReference type="Gene3D" id="1.10.10.10">
    <property type="entry name" value="Winged helix-like DNA-binding domain superfamily/Winged helix DNA-binding domain"/>
    <property type="match status" value="1"/>
</dbReference>
<dbReference type="Pfam" id="PF00753">
    <property type="entry name" value="Lactamase_B"/>
    <property type="match status" value="1"/>
</dbReference>
<proteinExistence type="predicted"/>
<evidence type="ECO:0000313" key="2">
    <source>
        <dbReference type="EMBL" id="GHA93359.1"/>
    </source>
</evidence>
<reference evidence="2" key="1">
    <citation type="journal article" date="2014" name="Int. J. Syst. Evol. Microbiol.">
        <title>Complete genome sequence of Corynebacterium casei LMG S-19264T (=DSM 44701T), isolated from a smear-ripened cheese.</title>
        <authorList>
            <consortium name="US DOE Joint Genome Institute (JGI-PGF)"/>
            <person name="Walter F."/>
            <person name="Albersmeier A."/>
            <person name="Kalinowski J."/>
            <person name="Ruckert C."/>
        </authorList>
    </citation>
    <scope>NUCLEOTIDE SEQUENCE</scope>
    <source>
        <strain evidence="2">KCTC 32513</strain>
    </source>
</reference>
<dbReference type="Proteomes" id="UP000634004">
    <property type="component" value="Unassembled WGS sequence"/>
</dbReference>
<dbReference type="Gene3D" id="3.60.15.10">
    <property type="entry name" value="Ribonuclease Z/Hydroxyacylglutathione hydrolase-like"/>
    <property type="match status" value="1"/>
</dbReference>
<dbReference type="PANTHER" id="PTHR23131">
    <property type="entry name" value="ENDORIBONUCLEASE LACTB2"/>
    <property type="match status" value="1"/>
</dbReference>
<dbReference type="InterPro" id="IPR050662">
    <property type="entry name" value="Sec-metab_biosynth-thioest"/>
</dbReference>